<dbReference type="EMBL" id="KZ613520">
    <property type="protein sequence ID" value="PMD14608.1"/>
    <property type="molecule type" value="Genomic_DNA"/>
</dbReference>
<dbReference type="Pfam" id="PF22939">
    <property type="entry name" value="WHD_GPIID"/>
    <property type="match status" value="1"/>
</dbReference>
<dbReference type="STRING" id="1745343.A0A2J6PKN0"/>
<dbReference type="PROSITE" id="PS50011">
    <property type="entry name" value="PROTEIN_KINASE_DOM"/>
    <property type="match status" value="1"/>
</dbReference>
<dbReference type="GO" id="GO:0005524">
    <property type="term" value="F:ATP binding"/>
    <property type="evidence" value="ECO:0007669"/>
    <property type="project" value="InterPro"/>
</dbReference>
<dbReference type="InterPro" id="IPR056884">
    <property type="entry name" value="NPHP3-like_N"/>
</dbReference>
<proteinExistence type="predicted"/>
<keyword evidence="4" id="KW-1185">Reference proteome</keyword>
<dbReference type="PANTHER" id="PTHR10039">
    <property type="entry name" value="AMELOGENIN"/>
    <property type="match status" value="1"/>
</dbReference>
<dbReference type="SUPFAM" id="SSF52540">
    <property type="entry name" value="P-loop containing nucleoside triphosphate hydrolases"/>
    <property type="match status" value="1"/>
</dbReference>
<evidence type="ECO:0000259" key="2">
    <source>
        <dbReference type="PROSITE" id="PS50011"/>
    </source>
</evidence>
<dbReference type="Gene3D" id="1.10.510.10">
    <property type="entry name" value="Transferase(Phosphotransferase) domain 1"/>
    <property type="match status" value="1"/>
</dbReference>
<dbReference type="SUPFAM" id="SSF56112">
    <property type="entry name" value="Protein kinase-like (PK-like)"/>
    <property type="match status" value="1"/>
</dbReference>
<dbReference type="PANTHER" id="PTHR10039:SF16">
    <property type="entry name" value="GPI INOSITOL-DEACYLASE"/>
    <property type="match status" value="1"/>
</dbReference>
<dbReference type="CDD" id="cd00180">
    <property type="entry name" value="PKc"/>
    <property type="match status" value="1"/>
</dbReference>
<dbReference type="InterPro" id="IPR054471">
    <property type="entry name" value="GPIID_WHD"/>
</dbReference>
<accession>A0A2J6PKN0</accession>
<evidence type="ECO:0000313" key="3">
    <source>
        <dbReference type="EMBL" id="PMD14608.1"/>
    </source>
</evidence>
<evidence type="ECO:0000313" key="4">
    <source>
        <dbReference type="Proteomes" id="UP000235672"/>
    </source>
</evidence>
<keyword evidence="1" id="KW-0677">Repeat</keyword>
<dbReference type="InterPro" id="IPR000719">
    <property type="entry name" value="Prot_kinase_dom"/>
</dbReference>
<dbReference type="InterPro" id="IPR029058">
    <property type="entry name" value="AB_hydrolase_fold"/>
</dbReference>
<dbReference type="SUPFAM" id="SSF53474">
    <property type="entry name" value="alpha/beta-Hydrolases"/>
    <property type="match status" value="1"/>
</dbReference>
<dbReference type="Pfam" id="PF24883">
    <property type="entry name" value="NPHP3_N"/>
    <property type="match status" value="1"/>
</dbReference>
<evidence type="ECO:0000256" key="1">
    <source>
        <dbReference type="ARBA" id="ARBA00022737"/>
    </source>
</evidence>
<feature type="domain" description="Protein kinase" evidence="2">
    <location>
        <begin position="1298"/>
        <end position="1586"/>
    </location>
</feature>
<dbReference type="SMART" id="SM00698">
    <property type="entry name" value="MORN"/>
    <property type="match status" value="8"/>
</dbReference>
<reference evidence="3 4" key="1">
    <citation type="submission" date="2016-05" db="EMBL/GenBank/DDBJ databases">
        <title>A degradative enzymes factory behind the ericoid mycorrhizal symbiosis.</title>
        <authorList>
            <consortium name="DOE Joint Genome Institute"/>
            <person name="Martino E."/>
            <person name="Morin E."/>
            <person name="Grelet G."/>
            <person name="Kuo A."/>
            <person name="Kohler A."/>
            <person name="Daghino S."/>
            <person name="Barry K."/>
            <person name="Choi C."/>
            <person name="Cichocki N."/>
            <person name="Clum A."/>
            <person name="Copeland A."/>
            <person name="Hainaut M."/>
            <person name="Haridas S."/>
            <person name="Labutti K."/>
            <person name="Lindquist E."/>
            <person name="Lipzen A."/>
            <person name="Khouja H.-R."/>
            <person name="Murat C."/>
            <person name="Ohm R."/>
            <person name="Olson A."/>
            <person name="Spatafora J."/>
            <person name="Veneault-Fourrey C."/>
            <person name="Henrissat B."/>
            <person name="Grigoriev I."/>
            <person name="Martin F."/>
            <person name="Perotto S."/>
        </authorList>
    </citation>
    <scope>NUCLEOTIDE SEQUENCE [LARGE SCALE GENOMIC DNA]</scope>
    <source>
        <strain evidence="3 4">UAMH 7357</strain>
    </source>
</reference>
<dbReference type="InterPro" id="IPR003409">
    <property type="entry name" value="MORN"/>
</dbReference>
<dbReference type="Pfam" id="PF00069">
    <property type="entry name" value="Pkinase"/>
    <property type="match status" value="1"/>
</dbReference>
<dbReference type="Gene3D" id="2.20.110.10">
    <property type="entry name" value="Histone H3 K4-specific methyltransferase SET7/9 N-terminal domain"/>
    <property type="match status" value="3"/>
</dbReference>
<dbReference type="SMART" id="SM00220">
    <property type="entry name" value="S_TKc"/>
    <property type="match status" value="1"/>
</dbReference>
<dbReference type="Gene3D" id="3.30.200.20">
    <property type="entry name" value="Phosphorylase Kinase, domain 1"/>
    <property type="match status" value="1"/>
</dbReference>
<gene>
    <name evidence="3" type="ORF">NA56DRAFT_610010</name>
</gene>
<dbReference type="InterPro" id="IPR027417">
    <property type="entry name" value="P-loop_NTPase"/>
</dbReference>
<protein>
    <recommendedName>
        <fullName evidence="2">Protein kinase domain-containing protein</fullName>
    </recommendedName>
</protein>
<name>A0A2J6PKN0_9HELO</name>
<dbReference type="Gene3D" id="3.40.50.300">
    <property type="entry name" value="P-loop containing nucleotide triphosphate hydrolases"/>
    <property type="match status" value="1"/>
</dbReference>
<sequence length="1600" mass="180379">MKWLTEWLKPNGKLLAGIGTVENRDNFGLKMVFEEKNSTIDVIAVHGMGGPCEKSWIADNGIFWLHDLLPTTLPGVRIFSYGYHVEAHAQRSIHNSRQLIDDHALDLLNALVTERRNTKTSQRPIIFVTHCLGGIIVKQVLISSNAAIPACFREHESIKLSTVGVVFLGTPQRSINGASLAELVINMGSTYLNKNAPILGNLFEDSEWLQQQCDQYLPICGDFDNICFYETVPTPIGWGRQKLIVPRYSTVFPEAVNAKYIGTSCNHIQMVQFPSLTDDEYKKLSHTLCLMVKGASKKISENWENWNAVNNLNKTQVSTTDGMHAAQQLIQLATWLSAPDDFEQDHATFCAQRFHGTCNWIFERESYKSWIKSPESALLWLHARPGAGKSVLAAYIIEGFRSSAEVCVYFYFRFNNDKLRYSQSLLRSLAFQLAQKCPAIRDKLVLLCLQGMEVQTRSTGYIWQKIFKDTILQTKAGSCWVWIVDGLDECAPAERSLFMRLLAQIEGSQTPVKILIVSRWEKDIADIATQLRNRIRVDEITPDTNKEDMRRFVEDRLQASVMQDHAELCSETIEAICTESNGVFLWASRVLDMIEEENSQEGINTILESLPKGLDDLYLRIATKMSNMGAGQVSLARSIIIWTATALRPLTVSELTAALSSQFGNIVDLGLTIRHLCGGLVTVSEQAQIRFLHMTVRDFFCNSEYARETYYFSIALLDANLQVTKRLLESLSPIREPQARSMADQFGTSAMLPLSAYAASYWTYHLASSSGVVEQQILKFLDSENMLEWIELLAHLERLDVLREAAKHLQGWLVQRTMRNSSEPGGFKVVEMSISGLLCLAAALGYTEDVYEGATKDGAKHGFGTCTYANGEKYTGEWVQDLKSGHGVCWYTNGTCYDGAWRNDRWCGQGRFSDDRRGYVSVGEWGDNLKMNGWGRREWGDGRVYEGYWKDDQWHGRGCYISIQGDRYDGEFKEGRKHGAGLAVFADGSRFEGNWVHSKPVGPVQTAEPVHIKWKKDSLTGLQNTIEEDTGNHSSYESAIMTYSTGLVYEGGMKGGKKHGHGISSYPNGSWQEASYVEGIEHGYLIQSGGNGYHFIGEVKEGLRNGYGIEIGGGFNREYDGYWKNGLFHGKGSSISRQGWTFIGEFKEGYPYGRAVRAYKNGSRYDGAIDAKTSTMHGEGKMIYESGLEYGGMWKFDWKDGYGQLVFPTGTRFEGHWGRDIAKRGSLRLVRSPRAGLGYALFSEERRWTELHGSSLIATLTQAPQTFVAEHAPAHAPIMECGLPPTHQIFERQETAPFETIRHLGHGTYGMVDEARSITTGKVFARKIIRLQAITKYKILPSVEKEVEVMKYLNHQHIVKIAGTYQDPRSYAIVMSPVGEGDLGDFLEQVGVNGFPEEHCDWIDKWFSCLTSAVAYIHEQGIRHKDIKPKNIVQKGNQIYLTDFGSCHQFIADMASSSDGYAFGFTRLYCAPEVIAQSRRGRSADIFSLGCVFSEMITVLDKRRVEDYYKFRVTPDEDSCNGETHAYWKTLHKVAEWFSRTSRPRFWKIVQGMLEENPEARPSAAVFMDGLLQRLKSFCSEKHPQLTCSCQEAWLQRLSI</sequence>
<dbReference type="OrthoDB" id="4161460at2759"/>
<dbReference type="Pfam" id="PF02493">
    <property type="entry name" value="MORN"/>
    <property type="match status" value="10"/>
</dbReference>
<organism evidence="3 4">
    <name type="scientific">Hyaloscypha hepaticicola</name>
    <dbReference type="NCBI Taxonomy" id="2082293"/>
    <lineage>
        <taxon>Eukaryota</taxon>
        <taxon>Fungi</taxon>
        <taxon>Dikarya</taxon>
        <taxon>Ascomycota</taxon>
        <taxon>Pezizomycotina</taxon>
        <taxon>Leotiomycetes</taxon>
        <taxon>Helotiales</taxon>
        <taxon>Hyaloscyphaceae</taxon>
        <taxon>Hyaloscypha</taxon>
    </lineage>
</organism>
<dbReference type="GO" id="GO:0004672">
    <property type="term" value="F:protein kinase activity"/>
    <property type="evidence" value="ECO:0007669"/>
    <property type="project" value="InterPro"/>
</dbReference>
<dbReference type="SUPFAM" id="SSF82185">
    <property type="entry name" value="Histone H3 K4-specific methyltransferase SET7/9 N-terminal domain"/>
    <property type="match status" value="4"/>
</dbReference>
<dbReference type="Proteomes" id="UP000235672">
    <property type="component" value="Unassembled WGS sequence"/>
</dbReference>
<dbReference type="Gene3D" id="3.40.50.1820">
    <property type="entry name" value="alpha/beta hydrolase"/>
    <property type="match status" value="1"/>
</dbReference>
<dbReference type="InterPro" id="IPR011009">
    <property type="entry name" value="Kinase-like_dom_sf"/>
</dbReference>